<evidence type="ECO:0000313" key="4">
    <source>
        <dbReference type="Proteomes" id="UP000198824"/>
    </source>
</evidence>
<dbReference type="Gene3D" id="3.30.1330.60">
    <property type="entry name" value="OmpA-like domain"/>
    <property type="match status" value="1"/>
</dbReference>
<dbReference type="STRING" id="1166337.SAMN05192580_3813"/>
<protein>
    <submittedName>
        <fullName evidence="3">OmpA family protein</fullName>
    </submittedName>
</protein>
<dbReference type="Proteomes" id="UP000198824">
    <property type="component" value="Unassembled WGS sequence"/>
</dbReference>
<dbReference type="InterPro" id="IPR036737">
    <property type="entry name" value="OmpA-like_sf"/>
</dbReference>
<keyword evidence="1" id="KW-0472">Membrane</keyword>
<gene>
    <name evidence="3" type="ORF">SAMN05192580_3813</name>
</gene>
<dbReference type="AlphaFoldDB" id="A0A1I6MAS4"/>
<dbReference type="InterPro" id="IPR050330">
    <property type="entry name" value="Bact_OuterMem_StrucFunc"/>
</dbReference>
<feature type="domain" description="OmpA-like" evidence="2">
    <location>
        <begin position="52"/>
        <end position="155"/>
    </location>
</feature>
<dbReference type="GO" id="GO:0005886">
    <property type="term" value="C:plasma membrane"/>
    <property type="evidence" value="ECO:0007669"/>
    <property type="project" value="UniProtKB-SubCell"/>
</dbReference>
<accession>A0A1I6MAS4</accession>
<dbReference type="Pfam" id="PF00691">
    <property type="entry name" value="OmpA"/>
    <property type="match status" value="1"/>
</dbReference>
<reference evidence="3 4" key="1">
    <citation type="submission" date="2016-10" db="EMBL/GenBank/DDBJ databases">
        <authorList>
            <person name="de Groot N.N."/>
        </authorList>
    </citation>
    <scope>NUCLEOTIDE SEQUENCE [LARGE SCALE GENOMIC DNA]</scope>
    <source>
        <strain evidence="3 4">S5-249</strain>
    </source>
</reference>
<keyword evidence="4" id="KW-1185">Reference proteome</keyword>
<evidence type="ECO:0000256" key="1">
    <source>
        <dbReference type="PROSITE-ProRule" id="PRU00473"/>
    </source>
</evidence>
<evidence type="ECO:0000313" key="3">
    <source>
        <dbReference type="EMBL" id="SFS12826.1"/>
    </source>
</evidence>
<organism evidence="3 4">
    <name type="scientific">Sphingomonas jatrophae</name>
    <dbReference type="NCBI Taxonomy" id="1166337"/>
    <lineage>
        <taxon>Bacteria</taxon>
        <taxon>Pseudomonadati</taxon>
        <taxon>Pseudomonadota</taxon>
        <taxon>Alphaproteobacteria</taxon>
        <taxon>Sphingomonadales</taxon>
        <taxon>Sphingomonadaceae</taxon>
        <taxon>Sphingomonas</taxon>
    </lineage>
</organism>
<dbReference type="PANTHER" id="PTHR30329:SF21">
    <property type="entry name" value="LIPOPROTEIN YIAD-RELATED"/>
    <property type="match status" value="1"/>
</dbReference>
<sequence>MRAAAAQTRWLMSFVDLCLLLIAFFVLLHARSLDPRQLAAGMRAGFGAEAAAGTLPLELAASDLFEPGEAVLRPDAAARLRAAGAAAVQRGERAFVTGTGGDAGGARLDRWELAAARAAAVARALRSGGLGEARIEVALPGGGTGPQRLRVAFAG</sequence>
<name>A0A1I6MAS4_9SPHN</name>
<proteinExistence type="predicted"/>
<dbReference type="InterPro" id="IPR006665">
    <property type="entry name" value="OmpA-like"/>
</dbReference>
<dbReference type="OrthoDB" id="7576598at2"/>
<evidence type="ECO:0000259" key="2">
    <source>
        <dbReference type="PROSITE" id="PS51123"/>
    </source>
</evidence>
<dbReference type="SUPFAM" id="SSF103088">
    <property type="entry name" value="OmpA-like"/>
    <property type="match status" value="1"/>
</dbReference>
<dbReference type="PROSITE" id="PS51123">
    <property type="entry name" value="OMPA_2"/>
    <property type="match status" value="1"/>
</dbReference>
<dbReference type="EMBL" id="FOZG01000003">
    <property type="protein sequence ID" value="SFS12826.1"/>
    <property type="molecule type" value="Genomic_DNA"/>
</dbReference>
<dbReference type="RefSeq" id="WP_093317206.1">
    <property type="nucleotide sequence ID" value="NZ_FOZG01000003.1"/>
</dbReference>
<dbReference type="PANTHER" id="PTHR30329">
    <property type="entry name" value="STATOR ELEMENT OF FLAGELLAR MOTOR COMPLEX"/>
    <property type="match status" value="1"/>
</dbReference>